<dbReference type="Gene3D" id="1.10.10.10">
    <property type="entry name" value="Winged helix-like DNA-binding domain superfamily/Winged helix DNA-binding domain"/>
    <property type="match status" value="1"/>
</dbReference>
<reference evidence="4" key="2">
    <citation type="journal article" date="2021" name="PeerJ">
        <title>Extensive microbial diversity within the chicken gut microbiome revealed by metagenomics and culture.</title>
        <authorList>
            <person name="Gilroy R."/>
            <person name="Ravi A."/>
            <person name="Getino M."/>
            <person name="Pursley I."/>
            <person name="Horton D.L."/>
            <person name="Alikhan N.F."/>
            <person name="Baker D."/>
            <person name="Gharbi K."/>
            <person name="Hall N."/>
            <person name="Watson M."/>
            <person name="Adriaenssens E.M."/>
            <person name="Foster-Nyarko E."/>
            <person name="Jarju S."/>
            <person name="Secka A."/>
            <person name="Antonio M."/>
            <person name="Oren A."/>
            <person name="Chaudhuri R.R."/>
            <person name="La Ragione R."/>
            <person name="Hildebrand F."/>
            <person name="Pallen M.J."/>
        </authorList>
    </citation>
    <scope>NUCLEOTIDE SEQUENCE</scope>
    <source>
        <strain evidence="4">CHK123-3438</strain>
    </source>
</reference>
<dbReference type="SUPFAM" id="SSF46894">
    <property type="entry name" value="C-terminal effector domain of the bipartite response regulators"/>
    <property type="match status" value="1"/>
</dbReference>
<dbReference type="SUPFAM" id="SSF48452">
    <property type="entry name" value="TPR-like"/>
    <property type="match status" value="1"/>
</dbReference>
<dbReference type="GO" id="GO:0000160">
    <property type="term" value="P:phosphorelay signal transduction system"/>
    <property type="evidence" value="ECO:0007669"/>
    <property type="project" value="InterPro"/>
</dbReference>
<dbReference type="EMBL" id="DVKS01000156">
    <property type="protein sequence ID" value="HIT42227.1"/>
    <property type="molecule type" value="Genomic_DNA"/>
</dbReference>
<comment type="caution">
    <text evidence="4">The sequence shown here is derived from an EMBL/GenBank/DDBJ whole genome shotgun (WGS) entry which is preliminary data.</text>
</comment>
<comment type="similarity">
    <text evidence="1">Belongs to the AfsR/DnrI/RedD regulatory family.</text>
</comment>
<evidence type="ECO:0000256" key="2">
    <source>
        <dbReference type="ARBA" id="ARBA00023125"/>
    </source>
</evidence>
<evidence type="ECO:0000256" key="1">
    <source>
        <dbReference type="ARBA" id="ARBA00005820"/>
    </source>
</evidence>
<dbReference type="GO" id="GO:0003677">
    <property type="term" value="F:DNA binding"/>
    <property type="evidence" value="ECO:0007669"/>
    <property type="project" value="UniProtKB-KW"/>
</dbReference>
<accession>A0A9D1GJE2</accession>
<dbReference type="InterPro" id="IPR051677">
    <property type="entry name" value="AfsR-DnrI-RedD_regulator"/>
</dbReference>
<dbReference type="Pfam" id="PF00486">
    <property type="entry name" value="Trans_reg_C"/>
    <property type="match status" value="1"/>
</dbReference>
<evidence type="ECO:0000259" key="3">
    <source>
        <dbReference type="SMART" id="SM01043"/>
    </source>
</evidence>
<protein>
    <submittedName>
        <fullName evidence="4">Winged helix-turn-helix domain-containing protein</fullName>
    </submittedName>
</protein>
<dbReference type="InterPro" id="IPR005158">
    <property type="entry name" value="BTAD"/>
</dbReference>
<dbReference type="GO" id="GO:0006355">
    <property type="term" value="P:regulation of DNA-templated transcription"/>
    <property type="evidence" value="ECO:0007669"/>
    <property type="project" value="InterPro"/>
</dbReference>
<dbReference type="InterPro" id="IPR016032">
    <property type="entry name" value="Sig_transdc_resp-reg_C-effctor"/>
</dbReference>
<dbReference type="Proteomes" id="UP000886860">
    <property type="component" value="Unassembled WGS sequence"/>
</dbReference>
<keyword evidence="2" id="KW-0238">DNA-binding</keyword>
<dbReference type="AlphaFoldDB" id="A0A9D1GJE2"/>
<evidence type="ECO:0000313" key="5">
    <source>
        <dbReference type="Proteomes" id="UP000886860"/>
    </source>
</evidence>
<dbReference type="Gene3D" id="1.25.40.10">
    <property type="entry name" value="Tetratricopeptide repeat domain"/>
    <property type="match status" value="1"/>
</dbReference>
<feature type="domain" description="Bacterial transcriptional activator" evidence="3">
    <location>
        <begin position="95"/>
        <end position="231"/>
    </location>
</feature>
<dbReference type="InterPro" id="IPR001867">
    <property type="entry name" value="OmpR/PhoB-type_DNA-bd"/>
</dbReference>
<gene>
    <name evidence="4" type="ORF">IAB60_09075</name>
</gene>
<reference evidence="4" key="1">
    <citation type="submission" date="2020-10" db="EMBL/GenBank/DDBJ databases">
        <authorList>
            <person name="Gilroy R."/>
        </authorList>
    </citation>
    <scope>NUCLEOTIDE SEQUENCE</scope>
    <source>
        <strain evidence="4">CHK123-3438</strain>
    </source>
</reference>
<organism evidence="4 5">
    <name type="scientific">Candidatus Caccovicinus merdipullorum</name>
    <dbReference type="NCBI Taxonomy" id="2840724"/>
    <lineage>
        <taxon>Bacteria</taxon>
        <taxon>Bacillati</taxon>
        <taxon>Bacillota</taxon>
        <taxon>Clostridia</taxon>
        <taxon>Eubacteriales</taxon>
        <taxon>Candidatus Caccovicinus</taxon>
    </lineage>
</organism>
<dbReference type="SMART" id="SM01043">
    <property type="entry name" value="BTAD"/>
    <property type="match status" value="1"/>
</dbReference>
<dbReference type="InterPro" id="IPR036388">
    <property type="entry name" value="WH-like_DNA-bd_sf"/>
</dbReference>
<sequence>MDFNGQRLWLKGSPQKKSMQLLMALLKAGAEGATRQQLLEVVWKEGGDPQKEKSNLNQHLYYLRQLIHESHFPEGKYIIVQKPRYYFTEDYEIHSDTERLDQIWEEIRNAEAAGEDTLELLRQFCRGYSGEFLPMLNGEEWVVEKSAYYQKQYFSCLSRLCGRLKEMGEYQEMLELCTVASQIHPYDEWQAVQIDCLVAMNRYKDALKVYEDAAEFFYEDLGVSSLNRTIARYRNTEGRLHYLSSALAGIRKGLNEEERLWGAYCCSYPSFVDVYRIVVRMQERTGIGSLLMVCTLNIAGSGENTETWMERFRQFMAGSIRNGDVYTRYSPNQFLVLLMQAEEKDVENIEERLKNGWKMIDQAGKTKLVLAVQTSGESR</sequence>
<dbReference type="PANTHER" id="PTHR35807">
    <property type="entry name" value="TRANSCRIPTIONAL REGULATOR REDD-RELATED"/>
    <property type="match status" value="1"/>
</dbReference>
<dbReference type="InterPro" id="IPR011990">
    <property type="entry name" value="TPR-like_helical_dom_sf"/>
</dbReference>
<proteinExistence type="inferred from homology"/>
<dbReference type="Pfam" id="PF03704">
    <property type="entry name" value="BTAD"/>
    <property type="match status" value="1"/>
</dbReference>
<name>A0A9D1GJE2_9FIRM</name>
<evidence type="ECO:0000313" key="4">
    <source>
        <dbReference type="EMBL" id="HIT42227.1"/>
    </source>
</evidence>